<dbReference type="SUPFAM" id="SSF52821">
    <property type="entry name" value="Rhodanese/Cell cycle control phosphatase"/>
    <property type="match status" value="2"/>
</dbReference>
<dbReference type="Pfam" id="PF00581">
    <property type="entry name" value="Rhodanese"/>
    <property type="match status" value="2"/>
</dbReference>
<protein>
    <submittedName>
        <fullName evidence="4">Sulfurtransferase</fullName>
    </submittedName>
</protein>
<dbReference type="AlphaFoldDB" id="A0A3M8P5R5"/>
<dbReference type="RefSeq" id="WP_123165808.1">
    <property type="nucleotide sequence ID" value="NZ_RIAX01000008.1"/>
</dbReference>
<dbReference type="PANTHER" id="PTHR11364">
    <property type="entry name" value="THIOSULFATE SULFERTANSFERASE"/>
    <property type="match status" value="1"/>
</dbReference>
<keyword evidence="2" id="KW-0677">Repeat</keyword>
<dbReference type="CDD" id="cd01449">
    <property type="entry name" value="TST_Repeat_2"/>
    <property type="match status" value="1"/>
</dbReference>
<comment type="caution">
    <text evidence="4">The sequence shown here is derived from an EMBL/GenBank/DDBJ whole genome shotgun (WGS) entry which is preliminary data.</text>
</comment>
<sequence>MKEVPYIVDTNWLAERLDDPYLRILDATTFMAIPENGGSPTIQSGRDSYEEGHIKGAVFADLINDFSDPESSLPFTVPSRQQFISKMTELGVGDDTYTVIYDQGAMVGDPVIAAYWASRLAWQMRYEGFEHIAVLEGGLPKWKEEGRPVTTEVADYPAASFTGERRPELLATKEDVKRAMDDDNIVLINSLSPEDFRGETETYSRKGHIPSSVNVFFGVHADQATRKVHEDQVLRKTFEQAGALDSGKKVITYCGGGIAATWNALMLNKLGQENVAVYDGSMNEWTSDPSCPLVTGK</sequence>
<dbReference type="GO" id="GO:0004792">
    <property type="term" value="F:thiosulfate-cyanide sulfurtransferase activity"/>
    <property type="evidence" value="ECO:0007669"/>
    <property type="project" value="TreeGrafter"/>
</dbReference>
<dbReference type="InterPro" id="IPR001763">
    <property type="entry name" value="Rhodanese-like_dom"/>
</dbReference>
<dbReference type="EMBL" id="RIAX01000008">
    <property type="protein sequence ID" value="RNF39026.1"/>
    <property type="molecule type" value="Genomic_DNA"/>
</dbReference>
<dbReference type="Gene3D" id="3.40.250.10">
    <property type="entry name" value="Rhodanese-like domain"/>
    <property type="match status" value="2"/>
</dbReference>
<gene>
    <name evidence="4" type="ORF">EEX84_11605</name>
</gene>
<feature type="domain" description="Rhodanese" evidence="3">
    <location>
        <begin position="46"/>
        <end position="151"/>
    </location>
</feature>
<evidence type="ECO:0000313" key="5">
    <source>
        <dbReference type="Proteomes" id="UP000275473"/>
    </source>
</evidence>
<reference evidence="4 5" key="1">
    <citation type="journal article" date="2018" name="Int. J. Syst. Evol. Microbiol.">
        <title>Planococcus salinus sp. nov., a moderately halophilic bacterium isolated from a saline-alkali soil.</title>
        <authorList>
            <person name="Gan L."/>
        </authorList>
    </citation>
    <scope>NUCLEOTIDE SEQUENCE [LARGE SCALE GENOMIC DNA]</scope>
    <source>
        <strain evidence="4 5">LCB217</strain>
    </source>
</reference>
<dbReference type="OrthoDB" id="9770030at2"/>
<evidence type="ECO:0000313" key="4">
    <source>
        <dbReference type="EMBL" id="RNF39026.1"/>
    </source>
</evidence>
<keyword evidence="1 4" id="KW-0808">Transferase</keyword>
<feature type="domain" description="Rhodanese" evidence="3">
    <location>
        <begin position="181"/>
        <end position="294"/>
    </location>
</feature>
<keyword evidence="5" id="KW-1185">Reference proteome</keyword>
<dbReference type="InterPro" id="IPR045078">
    <property type="entry name" value="TST/MPST-like"/>
</dbReference>
<evidence type="ECO:0000256" key="1">
    <source>
        <dbReference type="ARBA" id="ARBA00022679"/>
    </source>
</evidence>
<accession>A0A3M8P5R5</accession>
<dbReference type="SMART" id="SM00450">
    <property type="entry name" value="RHOD"/>
    <property type="match status" value="2"/>
</dbReference>
<dbReference type="InterPro" id="IPR036873">
    <property type="entry name" value="Rhodanese-like_dom_sf"/>
</dbReference>
<evidence type="ECO:0000259" key="3">
    <source>
        <dbReference type="PROSITE" id="PS50206"/>
    </source>
</evidence>
<dbReference type="PROSITE" id="PS50206">
    <property type="entry name" value="RHODANESE_3"/>
    <property type="match status" value="2"/>
</dbReference>
<name>A0A3M8P5R5_9BACL</name>
<evidence type="ECO:0000256" key="2">
    <source>
        <dbReference type="ARBA" id="ARBA00022737"/>
    </source>
</evidence>
<dbReference type="PANTHER" id="PTHR11364:SF27">
    <property type="entry name" value="SULFURTRANSFERASE"/>
    <property type="match status" value="1"/>
</dbReference>
<proteinExistence type="predicted"/>
<organism evidence="4 5">
    <name type="scientific">Planococcus salinus</name>
    <dbReference type="NCBI Taxonomy" id="1848460"/>
    <lineage>
        <taxon>Bacteria</taxon>
        <taxon>Bacillati</taxon>
        <taxon>Bacillota</taxon>
        <taxon>Bacilli</taxon>
        <taxon>Bacillales</taxon>
        <taxon>Caryophanaceae</taxon>
        <taxon>Planococcus</taxon>
    </lineage>
</organism>
<dbReference type="Proteomes" id="UP000275473">
    <property type="component" value="Unassembled WGS sequence"/>
</dbReference>
<dbReference type="CDD" id="cd01448">
    <property type="entry name" value="TST_Repeat_1"/>
    <property type="match status" value="1"/>
</dbReference>